<gene>
    <name evidence="1" type="ORF">BCD7_0017</name>
</gene>
<keyword evidence="2" id="KW-1185">Reference proteome</keyword>
<dbReference type="EMBL" id="JN712910">
    <property type="protein sequence ID" value="AEZ50464.1"/>
    <property type="molecule type" value="Genomic_DNA"/>
</dbReference>
<protein>
    <submittedName>
        <fullName evidence="1">Uncharacterized protein</fullName>
    </submittedName>
</protein>
<proteinExistence type="predicted"/>
<dbReference type="RefSeq" id="YP_007005868.1">
    <property type="nucleotide sequence ID" value="NC_019515.1"/>
</dbReference>
<dbReference type="GeneID" id="14011536"/>
<sequence length="63" mass="7605">MGRIRQFFCTHDYKHIADHNCSQQNLWQCKKCKLYYIQHYGIGIGYSCRVPNIGGWIKPKWRD</sequence>
<dbReference type="Proteomes" id="UP000006298">
    <property type="component" value="Segment"/>
</dbReference>
<evidence type="ECO:0000313" key="1">
    <source>
        <dbReference type="EMBL" id="AEZ50464.1"/>
    </source>
</evidence>
<name>J9PV57_9CAUD</name>
<evidence type="ECO:0000313" key="2">
    <source>
        <dbReference type="Proteomes" id="UP000006298"/>
    </source>
</evidence>
<organism evidence="1 2">
    <name type="scientific">Bacillus phage BCD7</name>
    <dbReference type="NCBI Taxonomy" id="1136534"/>
    <lineage>
        <taxon>Viruses</taxon>
        <taxon>Duplodnaviria</taxon>
        <taxon>Heunggongvirae</taxon>
        <taxon>Uroviricota</taxon>
        <taxon>Caudoviricetes</taxon>
        <taxon>Becedseptimavirus</taxon>
        <taxon>Becedseptimavirus BCD7</taxon>
    </lineage>
</organism>
<accession>J9PV57</accession>
<reference evidence="1 2" key="1">
    <citation type="submission" date="2011-09" db="EMBL/GenBank/DDBJ databases">
        <title>Complete Genome Sequence of Bacillus cereus Bacteriophage BCD7.</title>
        <authorList>
            <person name="Lee J.-H."/>
            <person name="Shin H."/>
            <person name="Son B."/>
            <person name="Ryu S."/>
        </authorList>
    </citation>
    <scope>NUCLEOTIDE SEQUENCE [LARGE SCALE GENOMIC DNA]</scope>
</reference>
<dbReference type="KEGG" id="vg:14011536"/>